<feature type="domain" description="Zn(2)-C6 fungal-type" evidence="4">
    <location>
        <begin position="31"/>
        <end position="59"/>
    </location>
</feature>
<dbReference type="CDD" id="cd00067">
    <property type="entry name" value="GAL4"/>
    <property type="match status" value="1"/>
</dbReference>
<comment type="subcellular location">
    <subcellularLocation>
        <location evidence="1">Nucleus</location>
    </subcellularLocation>
</comment>
<dbReference type="InterPro" id="IPR036864">
    <property type="entry name" value="Zn2-C6_fun-type_DNA-bd_sf"/>
</dbReference>
<dbReference type="Gene3D" id="4.10.240.10">
    <property type="entry name" value="Zn(2)-C6 fungal-type DNA-binding domain"/>
    <property type="match status" value="1"/>
</dbReference>
<dbReference type="Proteomes" id="UP000824596">
    <property type="component" value="Unassembled WGS sequence"/>
</dbReference>
<evidence type="ECO:0000256" key="3">
    <source>
        <dbReference type="SAM" id="MobiDB-lite"/>
    </source>
</evidence>
<evidence type="ECO:0000313" key="6">
    <source>
        <dbReference type="Proteomes" id="UP000824596"/>
    </source>
</evidence>
<evidence type="ECO:0000313" key="5">
    <source>
        <dbReference type="EMBL" id="KAH0959218.1"/>
    </source>
</evidence>
<protein>
    <submittedName>
        <fullName evidence="5">Fungal specific transcription factor domain-containing protein</fullName>
    </submittedName>
</protein>
<feature type="region of interest" description="Disordered" evidence="3">
    <location>
        <begin position="1"/>
        <end position="30"/>
    </location>
</feature>
<evidence type="ECO:0000259" key="4">
    <source>
        <dbReference type="PROSITE" id="PS50048"/>
    </source>
</evidence>
<dbReference type="EMBL" id="JAIZPD010000013">
    <property type="protein sequence ID" value="KAH0959218.1"/>
    <property type="molecule type" value="Genomic_DNA"/>
</dbReference>
<feature type="region of interest" description="Disordered" evidence="3">
    <location>
        <begin position="356"/>
        <end position="379"/>
    </location>
</feature>
<dbReference type="RefSeq" id="XP_044716731.1">
    <property type="nucleotide sequence ID" value="XM_044868150.1"/>
</dbReference>
<feature type="region of interest" description="Disordered" evidence="3">
    <location>
        <begin position="80"/>
        <end position="145"/>
    </location>
</feature>
<sequence>MRIPIGVLGTDRLDNSGEAGGPAMANKKNTGCSTCTRRRIRCDLAQPACKKCNKRGLECPGYGPRLRWAGGVAVRGRLKGRNVPIPGHDTGGAGGGGEAAGAEAETKPGPGPRPEDGGRAERPAAEAAVAADDDADGGRSLGRSPDLTLRKSARAFIEYYDRNIAGLMVWFDTEDNDYRRRVLPLAANTPGLRLAVAAISAHHGGMTFGQAVPRFSEEARDACLGLIQRRVRDMTGRLMTGGSAALTGEADIADAEWMLAAILIISTYEMANAQAAAAESHRMAARTIVNVFGHHDACAARVFDFLRNQMSILDILCSTTSFDLADVERAVLPPRSMADGLFTQFLEALHHVTLVSRRPGSSAPPDDSDDDDDDDDSDANWRSATAIRSRFEQATRATMLAAGRLQVPATAVGRDFVRLVNIYHDAAVLYAYRCLGHVAAEHNDRRAALARLFAQLAALEDATLCAQNLPWPAFVAGTECYGDAGRQAAIAALLDLMTRATGFRHFLDILRFLRMFWAGPLPDWRPLARDLQQRGFRILAV</sequence>
<keyword evidence="2" id="KW-0539">Nucleus</keyword>
<accession>A0A9P8MN15</accession>
<dbReference type="Pfam" id="PF11951">
    <property type="entry name" value="Fungal_trans_2"/>
    <property type="match status" value="1"/>
</dbReference>
<feature type="compositionally biased region" description="Acidic residues" evidence="3">
    <location>
        <begin position="366"/>
        <end position="378"/>
    </location>
</feature>
<keyword evidence="6" id="KW-1185">Reference proteome</keyword>
<dbReference type="GO" id="GO:0000976">
    <property type="term" value="F:transcription cis-regulatory region binding"/>
    <property type="evidence" value="ECO:0007669"/>
    <property type="project" value="TreeGrafter"/>
</dbReference>
<dbReference type="PANTHER" id="PTHR37534">
    <property type="entry name" value="TRANSCRIPTIONAL ACTIVATOR PROTEIN UGA3"/>
    <property type="match status" value="1"/>
</dbReference>
<dbReference type="SMART" id="SM00066">
    <property type="entry name" value="GAL4"/>
    <property type="match status" value="1"/>
</dbReference>
<dbReference type="OrthoDB" id="3251668at2759"/>
<gene>
    <name evidence="5" type="ORF">HRG_09679</name>
</gene>
<organism evidence="5 6">
    <name type="scientific">Hirsutella rhossiliensis</name>
    <dbReference type="NCBI Taxonomy" id="111463"/>
    <lineage>
        <taxon>Eukaryota</taxon>
        <taxon>Fungi</taxon>
        <taxon>Dikarya</taxon>
        <taxon>Ascomycota</taxon>
        <taxon>Pezizomycotina</taxon>
        <taxon>Sordariomycetes</taxon>
        <taxon>Hypocreomycetidae</taxon>
        <taxon>Hypocreales</taxon>
        <taxon>Ophiocordycipitaceae</taxon>
        <taxon>Hirsutella</taxon>
    </lineage>
</organism>
<dbReference type="PROSITE" id="PS50048">
    <property type="entry name" value="ZN2_CY6_FUNGAL_2"/>
    <property type="match status" value="1"/>
</dbReference>
<dbReference type="InterPro" id="IPR001138">
    <property type="entry name" value="Zn2Cys6_DnaBD"/>
</dbReference>
<feature type="compositionally biased region" description="Gly residues" evidence="3">
    <location>
        <begin position="89"/>
        <end position="99"/>
    </location>
</feature>
<evidence type="ECO:0000256" key="2">
    <source>
        <dbReference type="ARBA" id="ARBA00023242"/>
    </source>
</evidence>
<evidence type="ECO:0000256" key="1">
    <source>
        <dbReference type="ARBA" id="ARBA00004123"/>
    </source>
</evidence>
<comment type="caution">
    <text evidence="5">The sequence shown here is derived from an EMBL/GenBank/DDBJ whole genome shotgun (WGS) entry which is preliminary data.</text>
</comment>
<dbReference type="GO" id="GO:0000981">
    <property type="term" value="F:DNA-binding transcription factor activity, RNA polymerase II-specific"/>
    <property type="evidence" value="ECO:0007669"/>
    <property type="project" value="InterPro"/>
</dbReference>
<dbReference type="PROSITE" id="PS00463">
    <property type="entry name" value="ZN2_CY6_FUNGAL_1"/>
    <property type="match status" value="1"/>
</dbReference>
<dbReference type="GO" id="GO:0045944">
    <property type="term" value="P:positive regulation of transcription by RNA polymerase II"/>
    <property type="evidence" value="ECO:0007669"/>
    <property type="project" value="TreeGrafter"/>
</dbReference>
<dbReference type="GO" id="GO:0005634">
    <property type="term" value="C:nucleus"/>
    <property type="evidence" value="ECO:0007669"/>
    <property type="project" value="UniProtKB-SubCell"/>
</dbReference>
<feature type="compositionally biased region" description="Basic and acidic residues" evidence="3">
    <location>
        <begin position="113"/>
        <end position="124"/>
    </location>
</feature>
<dbReference type="AlphaFoldDB" id="A0A9P8MN15"/>
<dbReference type="GeneID" id="68358808"/>
<dbReference type="PANTHER" id="PTHR37534:SF17">
    <property type="entry name" value="ZN(2)-C6 FUNGAL-TYPE DOMAIN-CONTAINING PROTEIN"/>
    <property type="match status" value="1"/>
</dbReference>
<reference evidence="5" key="1">
    <citation type="submission" date="2021-09" db="EMBL/GenBank/DDBJ databases">
        <title>A high-quality genome of the endoparasitic fungus Hirsutella rhossiliensis with a comparison of Hirsutella genomes reveals transposable elements contributing to genome size variation.</title>
        <authorList>
            <person name="Lin R."/>
            <person name="Jiao Y."/>
            <person name="Sun X."/>
            <person name="Ling J."/>
            <person name="Xie B."/>
            <person name="Cheng X."/>
        </authorList>
    </citation>
    <scope>NUCLEOTIDE SEQUENCE</scope>
    <source>
        <strain evidence="5">HR02</strain>
    </source>
</reference>
<dbReference type="InterPro" id="IPR021858">
    <property type="entry name" value="Fun_TF"/>
</dbReference>
<proteinExistence type="predicted"/>
<name>A0A9P8MN15_9HYPO</name>
<dbReference type="GO" id="GO:0008270">
    <property type="term" value="F:zinc ion binding"/>
    <property type="evidence" value="ECO:0007669"/>
    <property type="project" value="InterPro"/>
</dbReference>
<dbReference type="Pfam" id="PF00172">
    <property type="entry name" value="Zn_clus"/>
    <property type="match status" value="1"/>
</dbReference>
<dbReference type="SUPFAM" id="SSF57701">
    <property type="entry name" value="Zn2/Cys6 DNA-binding domain"/>
    <property type="match status" value="1"/>
</dbReference>